<organism evidence="2 3">
    <name type="scientific">Alicyclobacillus mengziensis</name>
    <dbReference type="NCBI Taxonomy" id="2931921"/>
    <lineage>
        <taxon>Bacteria</taxon>
        <taxon>Bacillati</taxon>
        <taxon>Bacillota</taxon>
        <taxon>Bacilli</taxon>
        <taxon>Bacillales</taxon>
        <taxon>Alicyclobacillaceae</taxon>
        <taxon>Alicyclobacillus</taxon>
    </lineage>
</organism>
<dbReference type="KEGG" id="afx:JZ786_09595"/>
<dbReference type="SUPFAM" id="SSF52833">
    <property type="entry name" value="Thioredoxin-like"/>
    <property type="match status" value="1"/>
</dbReference>
<reference evidence="2 3" key="1">
    <citation type="submission" date="2021-02" db="EMBL/GenBank/DDBJ databases">
        <title>Alicyclobacillus curvatus sp. nov. and Alicyclobacillus mengziensis sp. nov., two acidophilic bacteria isolated from acid mine drainage.</title>
        <authorList>
            <person name="Huang Y."/>
        </authorList>
    </citation>
    <scope>NUCLEOTIDE SEQUENCE [LARGE SCALE GENOMIC DNA]</scope>
    <source>
        <strain evidence="2 3">S30H14</strain>
    </source>
</reference>
<proteinExistence type="inferred from homology"/>
<dbReference type="AlphaFoldDB" id="A0A9X7W1U8"/>
<dbReference type="RefSeq" id="WP_206658459.1">
    <property type="nucleotide sequence ID" value="NZ_CP071182.1"/>
</dbReference>
<evidence type="ECO:0000313" key="3">
    <source>
        <dbReference type="Proteomes" id="UP000663505"/>
    </source>
</evidence>
<sequence>MEFYGYKKCSTCRSAYKHLQEGGIELEFHDFVVSPPSALTIKSWVDVYGQGIMPFVNTKGTRYRELNLANQNLSEAMWLDLLSKDGKLLKRPVLVTDGGVVVGYDKAQYDRLIGRG</sequence>
<dbReference type="CDD" id="cd02977">
    <property type="entry name" value="ArsC_family"/>
    <property type="match status" value="1"/>
</dbReference>
<comment type="similarity">
    <text evidence="1">Belongs to the ArsC family.</text>
</comment>
<dbReference type="PANTHER" id="PTHR30041">
    <property type="entry name" value="ARSENATE REDUCTASE"/>
    <property type="match status" value="1"/>
</dbReference>
<dbReference type="Pfam" id="PF03960">
    <property type="entry name" value="ArsC"/>
    <property type="match status" value="1"/>
</dbReference>
<dbReference type="PANTHER" id="PTHR30041:SF8">
    <property type="entry name" value="PROTEIN YFFB"/>
    <property type="match status" value="1"/>
</dbReference>
<accession>A0A9X7W1U8</accession>
<dbReference type="InterPro" id="IPR036249">
    <property type="entry name" value="Thioredoxin-like_sf"/>
</dbReference>
<name>A0A9X7W1U8_9BACL</name>
<dbReference type="PROSITE" id="PS51353">
    <property type="entry name" value="ARSC"/>
    <property type="match status" value="1"/>
</dbReference>
<gene>
    <name evidence="2" type="ORF">JZ786_09595</name>
</gene>
<dbReference type="InterPro" id="IPR006660">
    <property type="entry name" value="Arsenate_reductase-like"/>
</dbReference>
<dbReference type="NCBIfam" id="TIGR01617">
    <property type="entry name" value="arsC_related"/>
    <property type="match status" value="1"/>
</dbReference>
<dbReference type="Gene3D" id="3.40.30.10">
    <property type="entry name" value="Glutaredoxin"/>
    <property type="match status" value="1"/>
</dbReference>
<keyword evidence="3" id="KW-1185">Reference proteome</keyword>
<dbReference type="Proteomes" id="UP000663505">
    <property type="component" value="Chromosome"/>
</dbReference>
<dbReference type="InterPro" id="IPR006504">
    <property type="entry name" value="Tscrpt_reg_Spx/MgsR"/>
</dbReference>
<evidence type="ECO:0000313" key="2">
    <source>
        <dbReference type="EMBL" id="QSO49146.1"/>
    </source>
</evidence>
<dbReference type="EMBL" id="CP071182">
    <property type="protein sequence ID" value="QSO49146.1"/>
    <property type="molecule type" value="Genomic_DNA"/>
</dbReference>
<evidence type="ECO:0000256" key="1">
    <source>
        <dbReference type="PROSITE-ProRule" id="PRU01282"/>
    </source>
</evidence>
<protein>
    <submittedName>
        <fullName evidence="2">Spx/MgsR family RNA polymerase-binding regulatory protein</fullName>
    </submittedName>
</protein>